<comment type="caution">
    <text evidence="2">The sequence shown here is derived from an EMBL/GenBank/DDBJ whole genome shotgun (WGS) entry which is preliminary data.</text>
</comment>
<sequence length="138" mass="15366">MNNATNTCLLQAANDDLAAHAIVANLHRAIQQRMDRDSQAHGRFSRAYVAEMFEVARTIGTDCRPYQADAEWIAARRAWLDAVLDDHADERRDTRLTASRHAADGVVLQACRLGCEAMQDAARARMRDALIAMTHPAH</sequence>
<reference evidence="2" key="1">
    <citation type="submission" date="2022-08" db="EMBL/GenBank/DDBJ databases">
        <title>Genomic analyses of the natural microbiome of Caenorhabditis elegans.</title>
        <authorList>
            <person name="Samuel B."/>
        </authorList>
    </citation>
    <scope>NUCLEOTIDE SEQUENCE</scope>
    <source>
        <strain evidence="2">BIGb0277</strain>
    </source>
</reference>
<name>A0AAW5PK27_9GAMM</name>
<dbReference type="Pfam" id="PF17937">
    <property type="entry name" value="TetR_C_28"/>
    <property type="match status" value="1"/>
</dbReference>
<protein>
    <recommendedName>
        <fullName evidence="1">TetR transcriptional regulator CgmR-like C-terminal domain-containing protein</fullName>
    </recommendedName>
</protein>
<gene>
    <name evidence="2" type="ORF">M2412_002852</name>
</gene>
<proteinExistence type="predicted"/>
<dbReference type="EMBL" id="JANUEK010000007">
    <property type="protein sequence ID" value="MCS4280843.1"/>
    <property type="molecule type" value="Genomic_DNA"/>
</dbReference>
<organism evidence="2 3">
    <name type="scientific">Stenotrophomonas rhizophila</name>
    <dbReference type="NCBI Taxonomy" id="216778"/>
    <lineage>
        <taxon>Bacteria</taxon>
        <taxon>Pseudomonadati</taxon>
        <taxon>Pseudomonadota</taxon>
        <taxon>Gammaproteobacteria</taxon>
        <taxon>Lysobacterales</taxon>
        <taxon>Lysobacteraceae</taxon>
        <taxon>Stenotrophomonas</taxon>
    </lineage>
</organism>
<evidence type="ECO:0000259" key="1">
    <source>
        <dbReference type="Pfam" id="PF17937"/>
    </source>
</evidence>
<dbReference type="RefSeq" id="WP_259261457.1">
    <property type="nucleotide sequence ID" value="NZ_JANUEK010000007.1"/>
</dbReference>
<accession>A0AAW5PK27</accession>
<dbReference type="InterPro" id="IPR041479">
    <property type="entry name" value="TetR_CgmR_C"/>
</dbReference>
<dbReference type="Gene3D" id="1.10.357.10">
    <property type="entry name" value="Tetracycline Repressor, domain 2"/>
    <property type="match status" value="1"/>
</dbReference>
<evidence type="ECO:0000313" key="3">
    <source>
        <dbReference type="Proteomes" id="UP001320691"/>
    </source>
</evidence>
<dbReference type="AlphaFoldDB" id="A0AAW5PK27"/>
<feature type="domain" description="TetR transcriptional regulator CgmR-like C-terminal" evidence="1">
    <location>
        <begin position="42"/>
        <end position="135"/>
    </location>
</feature>
<evidence type="ECO:0000313" key="2">
    <source>
        <dbReference type="EMBL" id="MCS4280843.1"/>
    </source>
</evidence>
<dbReference type="Proteomes" id="UP001320691">
    <property type="component" value="Unassembled WGS sequence"/>
</dbReference>